<feature type="non-terminal residue" evidence="1">
    <location>
        <position position="1"/>
    </location>
</feature>
<dbReference type="EMBL" id="GBEZ01009465">
    <property type="protein sequence ID" value="JAC76126.1"/>
    <property type="molecule type" value="Transcribed_RNA"/>
</dbReference>
<name>A0A061S032_9CHLO</name>
<protein>
    <submittedName>
        <fullName evidence="1">Uncharacterized protein</fullName>
    </submittedName>
</protein>
<sequence length="60" mass="6815">WNLRTATGSQSLQHRALLERSAGFRCESQDEAQNTHSCRELHSKPNEKMVMKTLVKSVGM</sequence>
<reference evidence="1" key="1">
    <citation type="submission" date="2014-05" db="EMBL/GenBank/DDBJ databases">
        <title>The transcriptome of the halophilic microalga Tetraselmis sp. GSL018 isolated from the Great Salt Lake, Utah.</title>
        <authorList>
            <person name="Jinkerson R.E."/>
            <person name="D'Adamo S."/>
            <person name="Posewitz M.C."/>
        </authorList>
    </citation>
    <scope>NUCLEOTIDE SEQUENCE</scope>
    <source>
        <strain evidence="1">GSL018</strain>
    </source>
</reference>
<evidence type="ECO:0000313" key="1">
    <source>
        <dbReference type="EMBL" id="JAC76126.1"/>
    </source>
</evidence>
<gene>
    <name evidence="1" type="ORF">TSPGSL018_21081</name>
</gene>
<accession>A0A061S032</accession>
<organism evidence="1">
    <name type="scientific">Tetraselmis sp. GSL018</name>
    <dbReference type="NCBI Taxonomy" id="582737"/>
    <lineage>
        <taxon>Eukaryota</taxon>
        <taxon>Viridiplantae</taxon>
        <taxon>Chlorophyta</taxon>
        <taxon>core chlorophytes</taxon>
        <taxon>Chlorodendrophyceae</taxon>
        <taxon>Chlorodendrales</taxon>
        <taxon>Chlorodendraceae</taxon>
        <taxon>Tetraselmis</taxon>
    </lineage>
</organism>
<dbReference type="AlphaFoldDB" id="A0A061S032"/>
<proteinExistence type="predicted"/>